<comment type="subcellular location">
    <subcellularLocation>
        <location evidence="1">Nucleus</location>
    </subcellularLocation>
</comment>
<evidence type="ECO:0000256" key="2">
    <source>
        <dbReference type="ARBA" id="ARBA00023015"/>
    </source>
</evidence>
<feature type="region of interest" description="Disordered" evidence="6">
    <location>
        <begin position="150"/>
        <end position="173"/>
    </location>
</feature>
<dbReference type="SMART" id="SM00353">
    <property type="entry name" value="HLH"/>
    <property type="match status" value="1"/>
</dbReference>
<evidence type="ECO:0000313" key="9">
    <source>
        <dbReference type="Proteomes" id="UP000085678"/>
    </source>
</evidence>
<dbReference type="AlphaFoldDB" id="A0A1S3JQF0"/>
<name>A0A1S3JQF0_LINAN</name>
<dbReference type="SMART" id="SM00511">
    <property type="entry name" value="ORANGE"/>
    <property type="match status" value="1"/>
</dbReference>
<dbReference type="PROSITE" id="PS51054">
    <property type="entry name" value="ORANGE"/>
    <property type="match status" value="1"/>
</dbReference>
<evidence type="ECO:0000256" key="5">
    <source>
        <dbReference type="ARBA" id="ARBA00023242"/>
    </source>
</evidence>
<dbReference type="RefSeq" id="XP_013412580.1">
    <property type="nucleotide sequence ID" value="XM_013557126.1"/>
</dbReference>
<proteinExistence type="predicted"/>
<dbReference type="FunCoup" id="A0A1S3JQF0">
    <property type="interactions" value="109"/>
</dbReference>
<dbReference type="SUPFAM" id="SSF158457">
    <property type="entry name" value="Orange domain-like"/>
    <property type="match status" value="1"/>
</dbReference>
<dbReference type="InterPro" id="IPR011598">
    <property type="entry name" value="bHLH_dom"/>
</dbReference>
<dbReference type="OMA" id="NAGFNEC"/>
<dbReference type="InterPro" id="IPR036638">
    <property type="entry name" value="HLH_DNA-bd_sf"/>
</dbReference>
<keyword evidence="2" id="KW-0805">Transcription regulation</keyword>
<feature type="region of interest" description="Disordered" evidence="6">
    <location>
        <begin position="1"/>
        <end position="26"/>
    </location>
</feature>
<evidence type="ECO:0000313" key="10">
    <source>
        <dbReference type="RefSeq" id="XP_013412580.1"/>
    </source>
</evidence>
<reference evidence="10" key="1">
    <citation type="submission" date="2025-08" db="UniProtKB">
        <authorList>
            <consortium name="RefSeq"/>
        </authorList>
    </citation>
    <scope>IDENTIFICATION</scope>
    <source>
        <tissue evidence="10">Gonads</tissue>
    </source>
</reference>
<dbReference type="InterPro" id="IPR050370">
    <property type="entry name" value="HES_HEY"/>
</dbReference>
<organism evidence="9 10">
    <name type="scientific">Lingula anatina</name>
    <name type="common">Brachiopod</name>
    <name type="synonym">Lingula unguis</name>
    <dbReference type="NCBI Taxonomy" id="7574"/>
    <lineage>
        <taxon>Eukaryota</taxon>
        <taxon>Metazoa</taxon>
        <taxon>Spiralia</taxon>
        <taxon>Lophotrochozoa</taxon>
        <taxon>Brachiopoda</taxon>
        <taxon>Linguliformea</taxon>
        <taxon>Lingulata</taxon>
        <taxon>Lingulida</taxon>
        <taxon>Linguloidea</taxon>
        <taxon>Lingulidae</taxon>
        <taxon>Lingula</taxon>
    </lineage>
</organism>
<gene>
    <name evidence="10" type="primary">LOC106175228</name>
</gene>
<dbReference type="Pfam" id="PF00010">
    <property type="entry name" value="HLH"/>
    <property type="match status" value="1"/>
</dbReference>
<dbReference type="GeneID" id="106175228"/>
<dbReference type="PROSITE" id="PS50888">
    <property type="entry name" value="BHLH"/>
    <property type="match status" value="1"/>
</dbReference>
<dbReference type="GO" id="GO:0005634">
    <property type="term" value="C:nucleus"/>
    <property type="evidence" value="ECO:0007669"/>
    <property type="project" value="UniProtKB-SubCell"/>
</dbReference>
<keyword evidence="9" id="KW-1185">Reference proteome</keyword>
<dbReference type="Proteomes" id="UP000085678">
    <property type="component" value="Unplaced"/>
</dbReference>
<dbReference type="GO" id="GO:0046983">
    <property type="term" value="F:protein dimerization activity"/>
    <property type="evidence" value="ECO:0007669"/>
    <property type="project" value="InterPro"/>
</dbReference>
<dbReference type="PANTHER" id="PTHR10985">
    <property type="entry name" value="BASIC HELIX-LOOP-HELIX TRANSCRIPTION FACTOR, HES-RELATED"/>
    <property type="match status" value="1"/>
</dbReference>
<dbReference type="STRING" id="7574.A0A1S3JQF0"/>
<evidence type="ECO:0000256" key="3">
    <source>
        <dbReference type="ARBA" id="ARBA00023125"/>
    </source>
</evidence>
<protein>
    <submittedName>
        <fullName evidence="10">Transcription factor HES-1 isoform X1</fullName>
    </submittedName>
</protein>
<dbReference type="GO" id="GO:0003677">
    <property type="term" value="F:DNA binding"/>
    <property type="evidence" value="ECO:0007669"/>
    <property type="project" value="UniProtKB-KW"/>
</dbReference>
<evidence type="ECO:0000256" key="6">
    <source>
        <dbReference type="SAM" id="MobiDB-lite"/>
    </source>
</evidence>
<dbReference type="OrthoDB" id="6085656at2759"/>
<dbReference type="Gene3D" id="4.10.280.10">
    <property type="entry name" value="Helix-loop-helix DNA-binding domain"/>
    <property type="match status" value="1"/>
</dbReference>
<dbReference type="InParanoid" id="A0A1S3JQF0"/>
<keyword evidence="4" id="KW-0804">Transcription</keyword>
<evidence type="ECO:0000256" key="1">
    <source>
        <dbReference type="ARBA" id="ARBA00004123"/>
    </source>
</evidence>
<dbReference type="InterPro" id="IPR003650">
    <property type="entry name" value="Orange_dom"/>
</dbReference>
<dbReference type="Pfam" id="PF07527">
    <property type="entry name" value="Hairy_orange"/>
    <property type="match status" value="1"/>
</dbReference>
<evidence type="ECO:0000259" key="8">
    <source>
        <dbReference type="PROSITE" id="PS51054"/>
    </source>
</evidence>
<accession>A0A1S3JQF0</accession>
<dbReference type="FunFam" id="4.10.280.10:FF:000009">
    <property type="entry name" value="Transcription factor HES-1"/>
    <property type="match status" value="1"/>
</dbReference>
<dbReference type="Gene3D" id="6.10.250.980">
    <property type="match status" value="1"/>
</dbReference>
<keyword evidence="3" id="KW-0238">DNA-binding</keyword>
<dbReference type="SUPFAM" id="SSF47459">
    <property type="entry name" value="HLH, helix-loop-helix DNA-binding domain"/>
    <property type="match status" value="1"/>
</dbReference>
<dbReference type="GO" id="GO:0006355">
    <property type="term" value="P:regulation of DNA-templated transcription"/>
    <property type="evidence" value="ECO:0007669"/>
    <property type="project" value="InterPro"/>
</dbReference>
<sequence>MMPEERSPSPGSSLPNRKSAKPIMEKRRRARINASLAELKALLLEVMKREGSRHSKMEKADILEMTVRHLRHIQRQQFAAVANSDPTVLNKYNAGFNECTSEVSRYLHSIEGVDPDIRARVLDHLATCVANATGVNSEGERSFTIPNVASIRPMPTPQTTVSPRASDVDGSGVANVETPSSFGSPQYAPTGHVMPDFTPGKGMVQSNACEVSRSTSAPAQTATVTPLSAQQSSSGNVAIGGLQVIPTRLPSGELAFVLPQNVINSASQVPAQSYILPVFAGNTGMASMTSTVQPSASITTTTALPLPAQAQSISSNAQSHQHVAMATLQSSQQPAAPIRIDTSSTQSAFLSAPSILSMNGLSGTVNLSPNFPSASGQAGSSVQPAGTQYQPALPSIIMLPSNYGSLQQPFQGITPNLPGLVKPGEPFHIPSLKEEDVWRPW</sequence>
<evidence type="ECO:0000256" key="4">
    <source>
        <dbReference type="ARBA" id="ARBA00023163"/>
    </source>
</evidence>
<dbReference type="KEGG" id="lak:106175228"/>
<keyword evidence="5" id="KW-0539">Nucleus</keyword>
<feature type="domain" description="BHLH" evidence="7">
    <location>
        <begin position="16"/>
        <end position="73"/>
    </location>
</feature>
<evidence type="ECO:0000259" key="7">
    <source>
        <dbReference type="PROSITE" id="PS50888"/>
    </source>
</evidence>
<feature type="domain" description="Orange" evidence="8">
    <location>
        <begin position="92"/>
        <end position="125"/>
    </location>
</feature>